<proteinExistence type="predicted"/>
<feature type="region of interest" description="Disordered" evidence="1">
    <location>
        <begin position="472"/>
        <end position="537"/>
    </location>
</feature>
<organism evidence="2 3">
    <name type="scientific">Filobasidium floriforme</name>
    <dbReference type="NCBI Taxonomy" id="5210"/>
    <lineage>
        <taxon>Eukaryota</taxon>
        <taxon>Fungi</taxon>
        <taxon>Dikarya</taxon>
        <taxon>Basidiomycota</taxon>
        <taxon>Agaricomycotina</taxon>
        <taxon>Tremellomycetes</taxon>
        <taxon>Filobasidiales</taxon>
        <taxon>Filobasidiaceae</taxon>
        <taxon>Filobasidium</taxon>
    </lineage>
</organism>
<feature type="compositionally biased region" description="Polar residues" evidence="1">
    <location>
        <begin position="482"/>
        <end position="492"/>
    </location>
</feature>
<evidence type="ECO:0000256" key="1">
    <source>
        <dbReference type="SAM" id="MobiDB-lite"/>
    </source>
</evidence>
<comment type="caution">
    <text evidence="2">The sequence shown here is derived from an EMBL/GenBank/DDBJ whole genome shotgun (WGS) entry which is preliminary data.</text>
</comment>
<sequence length="596" mass="65676">MAEDTMGEDDIEFISKADWAGQMASAGAASGPPSSAIKGETIEAIKRDFFLIDHAYDTGRIRPRYIELSASQIKQHVDTIEGDFGHRIGLFQGWSQVSNWIESETKLAWQELIEAIYNQHDDLVYDMLLEGLESVLHSSEEPAKTRQKYRYLLAISRPPLTHASGVNLRAYLNSTAIAGSKTYRDRFKTANPAETVTYRNRTKLLLKGYVKLNHTVSDAPSRVSHGTSRYEIKDLETGSAGQPGSDRPDQARPNARQIEAALESHTDPDDIWVFHPGGDSPVLQRVRLIGILGQANAPRADSLAQILSCLKVGNIIDGTIFAIAMHGPSFRMFQYTGLDEVSTWVYKKNTHTLQTKGAHYAEDGILEIPYEKAVVAFAGSDAPEMFVIEKEAKETFSVLVEFLITASQAVGRSTRKHEVTIAKRLKTRIDELLSYDEPVMNFAASAEELQMERVRITGVSVETTAPVVSYVKVGDPAGTPSGAKSQRMASSSHSDDNATRDNSCPGNPSCDEDMQDGLDPQLGTEADPWRSILDADSPPVDVKVMNWQSEHVSSIGDEVTSHKVPPIESIESPPDVESQDDVDWIYEDSILENGHG</sequence>
<evidence type="ECO:0000313" key="3">
    <source>
        <dbReference type="Proteomes" id="UP000812966"/>
    </source>
</evidence>
<evidence type="ECO:0000313" key="2">
    <source>
        <dbReference type="EMBL" id="KAG7558317.1"/>
    </source>
</evidence>
<feature type="region of interest" description="Disordered" evidence="1">
    <location>
        <begin position="218"/>
        <end position="253"/>
    </location>
</feature>
<dbReference type="EMBL" id="JABELV010000046">
    <property type="protein sequence ID" value="KAG7558317.1"/>
    <property type="molecule type" value="Genomic_DNA"/>
</dbReference>
<gene>
    <name evidence="2" type="ORF">FFLO_02787</name>
</gene>
<keyword evidence="3" id="KW-1185">Reference proteome</keyword>
<name>A0A8K0NNU9_9TREE</name>
<feature type="region of interest" description="Disordered" evidence="1">
    <location>
        <begin position="555"/>
        <end position="581"/>
    </location>
</feature>
<dbReference type="Proteomes" id="UP000812966">
    <property type="component" value="Unassembled WGS sequence"/>
</dbReference>
<reference evidence="2" key="1">
    <citation type="submission" date="2020-04" db="EMBL/GenBank/DDBJ databases">
        <title>Analysis of mating type loci in Filobasidium floriforme.</title>
        <authorList>
            <person name="Nowrousian M."/>
        </authorList>
    </citation>
    <scope>NUCLEOTIDE SEQUENCE</scope>
    <source>
        <strain evidence="2">CBS 6242</strain>
    </source>
</reference>
<accession>A0A8K0NNU9</accession>
<protein>
    <submittedName>
        <fullName evidence="2">Uncharacterized protein</fullName>
    </submittedName>
</protein>
<dbReference type="AlphaFoldDB" id="A0A8K0NNU9"/>